<proteinExistence type="predicted"/>
<protein>
    <submittedName>
        <fullName evidence="2">Uncharacterized protein</fullName>
    </submittedName>
</protein>
<dbReference type="EMBL" id="ATFQ01000042">
    <property type="protein sequence ID" value="EPQ20928.1"/>
    <property type="molecule type" value="Genomic_DNA"/>
</dbReference>
<comment type="caution">
    <text evidence="2">The sequence shown here is derived from an EMBL/GenBank/DDBJ whole genome shotgun (WGS) entry which is preliminary data.</text>
</comment>
<name>A0A829HMW2_9MYCO</name>
<organism evidence="2 3">
    <name type="scientific">Mycobacteroides abscessus subsp. bolletii CRM-0020</name>
    <dbReference type="NCBI Taxonomy" id="1306401"/>
    <lineage>
        <taxon>Bacteria</taxon>
        <taxon>Bacillati</taxon>
        <taxon>Actinomycetota</taxon>
        <taxon>Actinomycetes</taxon>
        <taxon>Mycobacteriales</taxon>
        <taxon>Mycobacteriaceae</taxon>
        <taxon>Mycobacteroides</taxon>
        <taxon>Mycobacteroides abscessus</taxon>
    </lineage>
</organism>
<gene>
    <name evidence="2" type="ORF">J108_23905</name>
</gene>
<dbReference type="AlphaFoldDB" id="A0A829HMW2"/>
<accession>A0A829HMW2</accession>
<sequence length="129" mass="14326">MKSTGEPASARLRCKEARDDRRADMQVPIAHEQLPWPQNAVPAPNSARPWLDPELDAETRYVYMWAAATGGVNVDAAEVQCVYADWDVASQMNWLRAFGVIPNPIDGLHALAQARGVDVHQLKEEPTHV</sequence>
<dbReference type="Proteomes" id="UP000014969">
    <property type="component" value="Unassembled WGS sequence"/>
</dbReference>
<feature type="compositionally biased region" description="Basic and acidic residues" evidence="1">
    <location>
        <begin position="13"/>
        <end position="22"/>
    </location>
</feature>
<reference evidence="2 3" key="1">
    <citation type="journal article" date="2013" name="Genome Announc.">
        <title>Genome Sequence of an Epidemic Isolate of Mycobacterium abscessus subsp. bolletii from Rio de Janeiro, Brazil.</title>
        <authorList>
            <person name="Davidson R.M."/>
            <person name="Reynolds P.R."/>
            <person name="Farias-Hesson E."/>
            <person name="Duarte R.S."/>
            <person name="Jackson M."/>
            <person name="Strong M."/>
        </authorList>
    </citation>
    <scope>NUCLEOTIDE SEQUENCE [LARGE SCALE GENOMIC DNA]</scope>
    <source>
        <strain evidence="2 3">CRM-0020</strain>
    </source>
</reference>
<evidence type="ECO:0000313" key="2">
    <source>
        <dbReference type="EMBL" id="EPQ20928.1"/>
    </source>
</evidence>
<feature type="region of interest" description="Disordered" evidence="1">
    <location>
        <begin position="1"/>
        <end position="22"/>
    </location>
</feature>
<evidence type="ECO:0000256" key="1">
    <source>
        <dbReference type="SAM" id="MobiDB-lite"/>
    </source>
</evidence>
<evidence type="ECO:0000313" key="3">
    <source>
        <dbReference type="Proteomes" id="UP000014969"/>
    </source>
</evidence>